<sequence>MLNFVVLGGAAGGGVPQWNCNCPTCRAARANPALGDGQASVAFSADGENWFLVNASPDIRQQINETPELHPKEAELRHSPIAGVILTNGEVDAVAGLLSMREGSPFGIWAHERVLSLLEDNSIFNVLDREKVPRIPVGIDKPFPLTLQDGSPTGISVTAFEVPGKSAWYLEGTAHGHQRDVTGDTLGLEITGPDGAKAFVITACAGMDAALEERLRGADLVFFDGTLWTDDEIIAAGLGPKTGQRMGHMSMAGTDGVIEAFKGLDVTRRIFIHVNNSNPAHLPDSPERKTLERAGWDIARHGQKVTL</sequence>
<dbReference type="UniPathway" id="UPA00539"/>
<keyword evidence="5 6" id="KW-0884">PQQ biosynthesis</keyword>
<dbReference type="EMBL" id="WTUX01000010">
    <property type="protein sequence ID" value="MZR12259.1"/>
    <property type="molecule type" value="Genomic_DNA"/>
</dbReference>
<dbReference type="NCBIfam" id="TIGR02108">
    <property type="entry name" value="PQQ_syn_pqqB"/>
    <property type="match status" value="1"/>
</dbReference>
<evidence type="ECO:0000256" key="3">
    <source>
        <dbReference type="ARBA" id="ARBA00015084"/>
    </source>
</evidence>
<comment type="pathway">
    <text evidence="1 6">Cofactor biosynthesis; pyrroloquinoline quinone biosynthesis.</text>
</comment>
<feature type="domain" description="Metallo-beta-lactamase" evidence="7">
    <location>
        <begin position="49"/>
        <end position="273"/>
    </location>
</feature>
<dbReference type="Gene3D" id="3.60.15.10">
    <property type="entry name" value="Ribonuclease Z/Hydroxyacylglutathione hydrolase-like"/>
    <property type="match status" value="1"/>
</dbReference>
<evidence type="ECO:0000256" key="1">
    <source>
        <dbReference type="ARBA" id="ARBA00004886"/>
    </source>
</evidence>
<gene>
    <name evidence="6 8" type="primary">pqqB</name>
    <name evidence="8" type="ORF">GQE99_04440</name>
</gene>
<dbReference type="InterPro" id="IPR036866">
    <property type="entry name" value="RibonucZ/Hydroxyglut_hydro"/>
</dbReference>
<evidence type="ECO:0000256" key="4">
    <source>
        <dbReference type="ARBA" id="ARBA00022448"/>
    </source>
</evidence>
<proteinExistence type="inferred from homology"/>
<dbReference type="InterPro" id="IPR011842">
    <property type="entry name" value="PQQ_synth_PqqB"/>
</dbReference>
<evidence type="ECO:0000256" key="5">
    <source>
        <dbReference type="ARBA" id="ARBA00022905"/>
    </source>
</evidence>
<name>A0A845LZP9_9RHOB</name>
<accession>A0A845LZP9</accession>
<reference evidence="8 9" key="1">
    <citation type="submission" date="2019-12" db="EMBL/GenBank/DDBJ databases">
        <title>Maritimibacter sp. nov. sp. isolated from sea sand.</title>
        <authorList>
            <person name="Kim J."/>
            <person name="Jeong S.E."/>
            <person name="Jung H.S."/>
            <person name="Jeon C.O."/>
        </authorList>
    </citation>
    <scope>NUCLEOTIDE SEQUENCE [LARGE SCALE GENOMIC DNA]</scope>
    <source>
        <strain evidence="8 9">DP07</strain>
    </source>
</reference>
<comment type="similarity">
    <text evidence="2 6">Belongs to the PqqB family.</text>
</comment>
<evidence type="ECO:0000256" key="6">
    <source>
        <dbReference type="HAMAP-Rule" id="MF_00653"/>
    </source>
</evidence>
<dbReference type="GO" id="GO:0018189">
    <property type="term" value="P:pyrroloquinoline quinone biosynthetic process"/>
    <property type="evidence" value="ECO:0007669"/>
    <property type="project" value="UniProtKB-UniRule"/>
</dbReference>
<dbReference type="InterPro" id="IPR001279">
    <property type="entry name" value="Metallo-B-lactamas"/>
</dbReference>
<dbReference type="HAMAP" id="MF_00653">
    <property type="entry name" value="PQQ_syn_PqqB"/>
    <property type="match status" value="1"/>
</dbReference>
<evidence type="ECO:0000259" key="7">
    <source>
        <dbReference type="Pfam" id="PF12706"/>
    </source>
</evidence>
<comment type="function">
    <text evidence="6">May be involved in the transport of PQQ or its precursor to the periplasm.</text>
</comment>
<dbReference type="RefSeq" id="WP_161350380.1">
    <property type="nucleotide sequence ID" value="NZ_WTUX01000010.1"/>
</dbReference>
<organism evidence="8 9">
    <name type="scientific">Maritimibacter harenae</name>
    <dbReference type="NCBI Taxonomy" id="2606218"/>
    <lineage>
        <taxon>Bacteria</taxon>
        <taxon>Pseudomonadati</taxon>
        <taxon>Pseudomonadota</taxon>
        <taxon>Alphaproteobacteria</taxon>
        <taxon>Rhodobacterales</taxon>
        <taxon>Roseobacteraceae</taxon>
        <taxon>Maritimibacter</taxon>
    </lineage>
</organism>
<dbReference type="AlphaFoldDB" id="A0A845LZP9"/>
<dbReference type="Proteomes" id="UP000467322">
    <property type="component" value="Unassembled WGS sequence"/>
</dbReference>
<dbReference type="Pfam" id="PF12706">
    <property type="entry name" value="Lactamase_B_2"/>
    <property type="match status" value="1"/>
</dbReference>
<keyword evidence="4 6" id="KW-0813">Transport</keyword>
<keyword evidence="9" id="KW-1185">Reference proteome</keyword>
<evidence type="ECO:0000256" key="2">
    <source>
        <dbReference type="ARBA" id="ARBA00008481"/>
    </source>
</evidence>
<protein>
    <recommendedName>
        <fullName evidence="3 6">Coenzyme PQQ synthesis protein B</fullName>
    </recommendedName>
    <alternativeName>
        <fullName evidence="6">Pyrroloquinoline quinone biosynthesis protein B</fullName>
    </alternativeName>
</protein>
<evidence type="ECO:0000313" key="8">
    <source>
        <dbReference type="EMBL" id="MZR12259.1"/>
    </source>
</evidence>
<evidence type="ECO:0000313" key="9">
    <source>
        <dbReference type="Proteomes" id="UP000467322"/>
    </source>
</evidence>
<dbReference type="SUPFAM" id="SSF56281">
    <property type="entry name" value="Metallo-hydrolase/oxidoreductase"/>
    <property type="match status" value="1"/>
</dbReference>
<comment type="caution">
    <text evidence="8">The sequence shown here is derived from an EMBL/GenBank/DDBJ whole genome shotgun (WGS) entry which is preliminary data.</text>
</comment>